<sequence>MNGLISIFVIFVSSISYLHYGLLAARAEILGTSKDSENPCVMAGYHAVLGGKPHVSPWGLRFRVEPSILKMLACGLSLVILNSNNVVVNRLSSVNSQMFHIVVNGCRNVRMVGVNVVAPWNILNTDGIHVQLSTGVIILNSKLSTNDDCVSVGPGATNLSIENVACGPDHGIREGLKRSRSANVTVKRVTFKGTQNGSRIKSWARPSSGFVDGVLEENAIMTDVHNPIVID</sequence>
<reference evidence="1 2" key="2">
    <citation type="journal article" date="2022" name="Mol. Ecol. Resour.">
        <title>The genomes of chicory, endive, great burdock and yacon provide insights into Asteraceae paleo-polyploidization history and plant inulin production.</title>
        <authorList>
            <person name="Fan W."/>
            <person name="Wang S."/>
            <person name="Wang H."/>
            <person name="Wang A."/>
            <person name="Jiang F."/>
            <person name="Liu H."/>
            <person name="Zhao H."/>
            <person name="Xu D."/>
            <person name="Zhang Y."/>
        </authorList>
    </citation>
    <scope>NUCLEOTIDE SEQUENCE [LARGE SCALE GENOMIC DNA]</scope>
    <source>
        <strain evidence="2">cv. Niubang</strain>
    </source>
</reference>
<comment type="caution">
    <text evidence="1">The sequence shown here is derived from an EMBL/GenBank/DDBJ whole genome shotgun (WGS) entry which is preliminary data.</text>
</comment>
<evidence type="ECO:0000313" key="2">
    <source>
        <dbReference type="Proteomes" id="UP001055879"/>
    </source>
</evidence>
<dbReference type="EMBL" id="CM042057">
    <property type="protein sequence ID" value="KAI3693474.1"/>
    <property type="molecule type" value="Genomic_DNA"/>
</dbReference>
<keyword evidence="2" id="KW-1185">Reference proteome</keyword>
<protein>
    <submittedName>
        <fullName evidence="1">Uncharacterized protein</fullName>
    </submittedName>
</protein>
<organism evidence="1 2">
    <name type="scientific">Arctium lappa</name>
    <name type="common">Greater burdock</name>
    <name type="synonym">Lappa major</name>
    <dbReference type="NCBI Taxonomy" id="4217"/>
    <lineage>
        <taxon>Eukaryota</taxon>
        <taxon>Viridiplantae</taxon>
        <taxon>Streptophyta</taxon>
        <taxon>Embryophyta</taxon>
        <taxon>Tracheophyta</taxon>
        <taxon>Spermatophyta</taxon>
        <taxon>Magnoliopsida</taxon>
        <taxon>eudicotyledons</taxon>
        <taxon>Gunneridae</taxon>
        <taxon>Pentapetalae</taxon>
        <taxon>asterids</taxon>
        <taxon>campanulids</taxon>
        <taxon>Asterales</taxon>
        <taxon>Asteraceae</taxon>
        <taxon>Carduoideae</taxon>
        <taxon>Cardueae</taxon>
        <taxon>Arctiinae</taxon>
        <taxon>Arctium</taxon>
    </lineage>
</organism>
<reference evidence="2" key="1">
    <citation type="journal article" date="2022" name="Mol. Ecol. Resour.">
        <title>The genomes of chicory, endive, great burdock and yacon provide insights into Asteraceae palaeo-polyploidization history and plant inulin production.</title>
        <authorList>
            <person name="Fan W."/>
            <person name="Wang S."/>
            <person name="Wang H."/>
            <person name="Wang A."/>
            <person name="Jiang F."/>
            <person name="Liu H."/>
            <person name="Zhao H."/>
            <person name="Xu D."/>
            <person name="Zhang Y."/>
        </authorList>
    </citation>
    <scope>NUCLEOTIDE SEQUENCE [LARGE SCALE GENOMIC DNA]</scope>
    <source>
        <strain evidence="2">cv. Niubang</strain>
    </source>
</reference>
<gene>
    <name evidence="1" type="ORF">L6452_33309</name>
</gene>
<accession>A0ACB8Z885</accession>
<evidence type="ECO:0000313" key="1">
    <source>
        <dbReference type="EMBL" id="KAI3693474.1"/>
    </source>
</evidence>
<name>A0ACB8Z885_ARCLA</name>
<proteinExistence type="predicted"/>
<dbReference type="Proteomes" id="UP001055879">
    <property type="component" value="Linkage Group LG11"/>
</dbReference>